<proteinExistence type="predicted"/>
<keyword evidence="3" id="KW-1185">Reference proteome</keyword>
<evidence type="ECO:0000313" key="2">
    <source>
        <dbReference type="EMBL" id="EMS80200.1"/>
    </source>
</evidence>
<dbReference type="EMBL" id="APJX01000003">
    <property type="protein sequence ID" value="EMS80200.1"/>
    <property type="molecule type" value="Genomic_DNA"/>
</dbReference>
<organism evidence="2 3">
    <name type="scientific">Desulfotignum phosphitoxidans DSM 13687</name>
    <dbReference type="NCBI Taxonomy" id="1286635"/>
    <lineage>
        <taxon>Bacteria</taxon>
        <taxon>Pseudomonadati</taxon>
        <taxon>Thermodesulfobacteriota</taxon>
        <taxon>Desulfobacteria</taxon>
        <taxon>Desulfobacterales</taxon>
        <taxon>Desulfobacteraceae</taxon>
        <taxon>Desulfotignum</taxon>
    </lineage>
</organism>
<name>S0FZY2_9BACT</name>
<comment type="caution">
    <text evidence="2">The sequence shown here is derived from an EMBL/GenBank/DDBJ whole genome shotgun (WGS) entry which is preliminary data.</text>
</comment>
<evidence type="ECO:0008006" key="4">
    <source>
        <dbReference type="Google" id="ProtNLM"/>
    </source>
</evidence>
<protein>
    <recommendedName>
        <fullName evidence="4">Type II toxin-antitoxin system RelE/ParE family toxin</fullName>
    </recommendedName>
</protein>
<dbReference type="EMBL" id="APJX01000008">
    <property type="protein sequence ID" value="EMS78517.1"/>
    <property type="molecule type" value="Genomic_DNA"/>
</dbReference>
<reference evidence="2 3" key="1">
    <citation type="journal article" date="2013" name="Genome Announc.">
        <title>Draft Genome Sequence of Desulfotignum phosphitoxidans DSM 13687 Strain FiPS-3.</title>
        <authorList>
            <person name="Poehlein A."/>
            <person name="Daniel R."/>
            <person name="Simeonova D.D."/>
        </authorList>
    </citation>
    <scope>NUCLEOTIDE SEQUENCE [LARGE SCALE GENOMIC DNA]</scope>
    <source>
        <strain evidence="2 3">DSM 13687</strain>
    </source>
</reference>
<evidence type="ECO:0000313" key="1">
    <source>
        <dbReference type="EMBL" id="EMS78517.1"/>
    </source>
</evidence>
<evidence type="ECO:0000313" key="3">
    <source>
        <dbReference type="Proteomes" id="UP000014216"/>
    </source>
</evidence>
<dbReference type="Proteomes" id="UP000014216">
    <property type="component" value="Unassembled WGS sequence"/>
</dbReference>
<sequence length="67" mass="8037">MRILVLSCAENEFAEAVDYYNEQRPGLGFEFAGEVQRTFERIRHHPEAWPVFSCRARRYLTDRFPAW</sequence>
<dbReference type="AlphaFoldDB" id="S0FZY2"/>
<accession>S0FZY2</accession>
<gene>
    <name evidence="2" type="ORF">Dpo_3c03440</name>
    <name evidence="1" type="ORF">Dpo_8c01840</name>
</gene>